<dbReference type="Pfam" id="PF13385">
    <property type="entry name" value="Laminin_G_3"/>
    <property type="match status" value="1"/>
</dbReference>
<dbReference type="OrthoDB" id="260372at2"/>
<reference evidence="2 3" key="1">
    <citation type="submission" date="2019-02" db="EMBL/GenBank/DDBJ databases">
        <title>Deep-cultivation of Planctomycetes and their phenomic and genomic characterization uncovers novel biology.</title>
        <authorList>
            <person name="Wiegand S."/>
            <person name="Jogler M."/>
            <person name="Boedeker C."/>
            <person name="Pinto D."/>
            <person name="Vollmers J."/>
            <person name="Rivas-Marin E."/>
            <person name="Kohn T."/>
            <person name="Peeters S.H."/>
            <person name="Heuer A."/>
            <person name="Rast P."/>
            <person name="Oberbeckmann S."/>
            <person name="Bunk B."/>
            <person name="Jeske O."/>
            <person name="Meyerdierks A."/>
            <person name="Storesund J.E."/>
            <person name="Kallscheuer N."/>
            <person name="Luecker S."/>
            <person name="Lage O.M."/>
            <person name="Pohl T."/>
            <person name="Merkel B.J."/>
            <person name="Hornburger P."/>
            <person name="Mueller R.-W."/>
            <person name="Bruemmer F."/>
            <person name="Labrenz M."/>
            <person name="Spormann A.M."/>
            <person name="Op den Camp H."/>
            <person name="Overmann J."/>
            <person name="Amann R."/>
            <person name="Jetten M.S.M."/>
            <person name="Mascher T."/>
            <person name="Medema M.H."/>
            <person name="Devos D.P."/>
            <person name="Kaster A.-K."/>
            <person name="Ovreas L."/>
            <person name="Rohde M."/>
            <person name="Galperin M.Y."/>
            <person name="Jogler C."/>
        </authorList>
    </citation>
    <scope>NUCLEOTIDE SEQUENCE [LARGE SCALE GENOMIC DNA]</scope>
    <source>
        <strain evidence="2 3">Pla175</strain>
    </source>
</reference>
<proteinExistence type="predicted"/>
<evidence type="ECO:0000256" key="1">
    <source>
        <dbReference type="SAM" id="SignalP"/>
    </source>
</evidence>
<evidence type="ECO:0000313" key="2">
    <source>
        <dbReference type="EMBL" id="QDU90934.1"/>
    </source>
</evidence>
<dbReference type="Proteomes" id="UP000317429">
    <property type="component" value="Chromosome"/>
</dbReference>
<dbReference type="SUPFAM" id="SSF49899">
    <property type="entry name" value="Concanavalin A-like lectins/glucanases"/>
    <property type="match status" value="1"/>
</dbReference>
<keyword evidence="3" id="KW-1185">Reference proteome</keyword>
<dbReference type="AlphaFoldDB" id="A0A518DHJ3"/>
<keyword evidence="1" id="KW-0732">Signal</keyword>
<evidence type="ECO:0008006" key="4">
    <source>
        <dbReference type="Google" id="ProtNLM"/>
    </source>
</evidence>
<organism evidence="2 3">
    <name type="scientific">Pirellulimonas nuda</name>
    <dbReference type="NCBI Taxonomy" id="2528009"/>
    <lineage>
        <taxon>Bacteria</taxon>
        <taxon>Pseudomonadati</taxon>
        <taxon>Planctomycetota</taxon>
        <taxon>Planctomycetia</taxon>
        <taxon>Pirellulales</taxon>
        <taxon>Lacipirellulaceae</taxon>
        <taxon>Pirellulimonas</taxon>
    </lineage>
</organism>
<dbReference type="PROSITE" id="PS00018">
    <property type="entry name" value="EF_HAND_1"/>
    <property type="match status" value="1"/>
</dbReference>
<evidence type="ECO:0000313" key="3">
    <source>
        <dbReference type="Proteomes" id="UP000317429"/>
    </source>
</evidence>
<dbReference type="InterPro" id="IPR018247">
    <property type="entry name" value="EF_Hand_1_Ca_BS"/>
</dbReference>
<dbReference type="Gene3D" id="2.60.120.200">
    <property type="match status" value="1"/>
</dbReference>
<name>A0A518DHJ3_9BACT</name>
<protein>
    <recommendedName>
        <fullName evidence="4">Autotransporter-associated beta strand repeat protein</fullName>
    </recommendedName>
</protein>
<dbReference type="RefSeq" id="WP_145290420.1">
    <property type="nucleotide sequence ID" value="NZ_CP036291.1"/>
</dbReference>
<dbReference type="KEGG" id="pnd:Pla175_43480"/>
<dbReference type="EMBL" id="CP036291">
    <property type="protein sequence ID" value="QDU90934.1"/>
    <property type="molecule type" value="Genomic_DNA"/>
</dbReference>
<sequence length="626" mass="62258" precursor="true">MFRNTLIWTAATALAATLGSEALAQDITTGLLGHWKLDEGGGATVAADSVGANPGAVQGAVTTGLSGRVDNGYVFAGTNANRVLTTATAPLLGIDTGPMSMFGFVKTADIGTIQQHIFSGNNGAAGRWNLGIIDNSMGSTIPGEPPGGDGVGELFWFHNGGLGFVHTDLVLSDNTFHLVGISRSATNDWTAYVDNTTFALGNSAGALGGSAISFGERPNAGQFPLEGTLDDMRIYNRVLSAADIAALLAQPSPPPTPNQWTANASGSWLGAGNWLNAVPNGTADIARFGAIPSAANITVVVDSAVTAKGVAFNSATTSYIVAGTQTLTLDSDTGSISLGVEQAGSHEFQAAVSVNDGVTANIAAGGRLDFNNALRLNGQTLTKSGDGTLNINNQLGSLTGTVNVTAGALGGTGKLGGALNNQAGGTVAPGASAGKLSVSGAYTQAAGATLAIELGGTAAGLFDQLAVAGTAGLSGVVDISLINGFTPANGDSFEIVSAASTLTMTGLTLAGDSSGFSLVKTGNSLFLNFAGGGGVAGDFNADGFVDAADYTAWRDRLGSNTPLPNDNGLGVPIGAQHYTLWKGSFGNPGVGALAAGSSPVPEPSAALLLAAVAGVSILVTRRGGVR</sequence>
<feature type="chain" id="PRO_5022156484" description="Autotransporter-associated beta strand repeat protein" evidence="1">
    <location>
        <begin position="25"/>
        <end position="626"/>
    </location>
</feature>
<gene>
    <name evidence="2" type="ORF">Pla175_43480</name>
</gene>
<feature type="signal peptide" evidence="1">
    <location>
        <begin position="1"/>
        <end position="24"/>
    </location>
</feature>
<dbReference type="InterPro" id="IPR013320">
    <property type="entry name" value="ConA-like_dom_sf"/>
</dbReference>
<accession>A0A518DHJ3</accession>